<dbReference type="GeneID" id="87836288"/>
<dbReference type="Proteomes" id="UP001278766">
    <property type="component" value="Unassembled WGS sequence"/>
</dbReference>
<comment type="caution">
    <text evidence="1">The sequence shown here is derived from an EMBL/GenBank/DDBJ whole genome shotgun (WGS) entry which is preliminary data.</text>
</comment>
<dbReference type="RefSeq" id="XP_062656614.1">
    <property type="nucleotide sequence ID" value="XM_062799340.1"/>
</dbReference>
<organism evidence="1 2">
    <name type="scientific">Chaetomium fimeti</name>
    <dbReference type="NCBI Taxonomy" id="1854472"/>
    <lineage>
        <taxon>Eukaryota</taxon>
        <taxon>Fungi</taxon>
        <taxon>Dikarya</taxon>
        <taxon>Ascomycota</taxon>
        <taxon>Pezizomycotina</taxon>
        <taxon>Sordariomycetes</taxon>
        <taxon>Sordariomycetidae</taxon>
        <taxon>Sordariales</taxon>
        <taxon>Chaetomiaceae</taxon>
        <taxon>Chaetomium</taxon>
    </lineage>
</organism>
<dbReference type="AlphaFoldDB" id="A0AAE0HB64"/>
<proteinExistence type="predicted"/>
<dbReference type="EMBL" id="JAUEPN010000006">
    <property type="protein sequence ID" value="KAK3293100.1"/>
    <property type="molecule type" value="Genomic_DNA"/>
</dbReference>
<name>A0AAE0HB64_9PEZI</name>
<evidence type="ECO:0000313" key="1">
    <source>
        <dbReference type="EMBL" id="KAK3293100.1"/>
    </source>
</evidence>
<protein>
    <submittedName>
        <fullName evidence="1">Uncharacterized protein</fullName>
    </submittedName>
</protein>
<keyword evidence="2" id="KW-1185">Reference proteome</keyword>
<sequence length="182" mass="20137">MPQPNPSQPHHTFTLSLITYDRGPHPLTNLPRPHHWAYFLDPPSPPPSSGVSGFDRGAGSETETSRGTVFQLRGMPGGFYYPGPEWLDVKDGGVVVGRLEVGEVRRHKVVGEGDGMDGGWDAMAGVVKMIDGVLRDVEVVEDENVAWNCQDWALEGLERLKGAGVVYEYLEREGVRAWLKER</sequence>
<reference evidence="1" key="2">
    <citation type="submission" date="2023-06" db="EMBL/GenBank/DDBJ databases">
        <authorList>
            <consortium name="Lawrence Berkeley National Laboratory"/>
            <person name="Haridas S."/>
            <person name="Hensen N."/>
            <person name="Bonometti L."/>
            <person name="Westerberg I."/>
            <person name="Brannstrom I.O."/>
            <person name="Guillou S."/>
            <person name="Cros-Aarteil S."/>
            <person name="Calhoun S."/>
            <person name="Kuo A."/>
            <person name="Mondo S."/>
            <person name="Pangilinan J."/>
            <person name="Riley R."/>
            <person name="Labutti K."/>
            <person name="Andreopoulos B."/>
            <person name="Lipzen A."/>
            <person name="Chen C."/>
            <person name="Yanf M."/>
            <person name="Daum C."/>
            <person name="Ng V."/>
            <person name="Clum A."/>
            <person name="Steindorff A."/>
            <person name="Ohm R."/>
            <person name="Martin F."/>
            <person name="Silar P."/>
            <person name="Natvig D."/>
            <person name="Lalanne C."/>
            <person name="Gautier V."/>
            <person name="Ament-Velasquez S.L."/>
            <person name="Kruys A."/>
            <person name="Hutchinson M.I."/>
            <person name="Powell A.J."/>
            <person name="Barry K."/>
            <person name="Miller A.N."/>
            <person name="Grigoriev I.V."/>
            <person name="Debuchy R."/>
            <person name="Gladieux P."/>
            <person name="Thoren M.H."/>
            <person name="Johannesson H."/>
        </authorList>
    </citation>
    <scope>NUCLEOTIDE SEQUENCE</scope>
    <source>
        <strain evidence="1">CBS 168.71</strain>
    </source>
</reference>
<gene>
    <name evidence="1" type="ORF">B0H64DRAFT_206028</name>
</gene>
<evidence type="ECO:0000313" key="2">
    <source>
        <dbReference type="Proteomes" id="UP001278766"/>
    </source>
</evidence>
<reference evidence="1" key="1">
    <citation type="journal article" date="2023" name="Mol. Phylogenet. Evol.">
        <title>Genome-scale phylogeny and comparative genomics of the fungal order Sordariales.</title>
        <authorList>
            <person name="Hensen N."/>
            <person name="Bonometti L."/>
            <person name="Westerberg I."/>
            <person name="Brannstrom I.O."/>
            <person name="Guillou S."/>
            <person name="Cros-Aarteil S."/>
            <person name="Calhoun S."/>
            <person name="Haridas S."/>
            <person name="Kuo A."/>
            <person name="Mondo S."/>
            <person name="Pangilinan J."/>
            <person name="Riley R."/>
            <person name="LaButti K."/>
            <person name="Andreopoulos B."/>
            <person name="Lipzen A."/>
            <person name="Chen C."/>
            <person name="Yan M."/>
            <person name="Daum C."/>
            <person name="Ng V."/>
            <person name="Clum A."/>
            <person name="Steindorff A."/>
            <person name="Ohm R.A."/>
            <person name="Martin F."/>
            <person name="Silar P."/>
            <person name="Natvig D.O."/>
            <person name="Lalanne C."/>
            <person name="Gautier V."/>
            <person name="Ament-Velasquez S.L."/>
            <person name="Kruys A."/>
            <person name="Hutchinson M.I."/>
            <person name="Powell A.J."/>
            <person name="Barry K."/>
            <person name="Miller A.N."/>
            <person name="Grigoriev I.V."/>
            <person name="Debuchy R."/>
            <person name="Gladieux P."/>
            <person name="Hiltunen Thoren M."/>
            <person name="Johannesson H."/>
        </authorList>
    </citation>
    <scope>NUCLEOTIDE SEQUENCE</scope>
    <source>
        <strain evidence="1">CBS 168.71</strain>
    </source>
</reference>
<accession>A0AAE0HB64</accession>